<gene>
    <name evidence="2" type="ORF">L484_020972</name>
</gene>
<feature type="compositionally biased region" description="Basic and acidic residues" evidence="1">
    <location>
        <begin position="57"/>
        <end position="71"/>
    </location>
</feature>
<evidence type="ECO:0000313" key="3">
    <source>
        <dbReference type="Proteomes" id="UP000030645"/>
    </source>
</evidence>
<sequence>MTTGEASLPRIDDEDRSIPTFWATVPKLEQKFEVSFKLLNRNLHQVITHIGAATPNQRRDIPPPRQEREVTRTLPPVNRGPRLP</sequence>
<feature type="region of interest" description="Disordered" evidence="1">
    <location>
        <begin position="51"/>
        <end position="84"/>
    </location>
</feature>
<reference evidence="3" key="1">
    <citation type="submission" date="2013-01" db="EMBL/GenBank/DDBJ databases">
        <title>Draft Genome Sequence of a Mulberry Tree, Morus notabilis C.K. Schneid.</title>
        <authorList>
            <person name="He N."/>
            <person name="Zhao S."/>
        </authorList>
    </citation>
    <scope>NUCLEOTIDE SEQUENCE</scope>
</reference>
<evidence type="ECO:0000313" key="2">
    <source>
        <dbReference type="EMBL" id="EXB38053.1"/>
    </source>
</evidence>
<proteinExistence type="predicted"/>
<evidence type="ECO:0000256" key="1">
    <source>
        <dbReference type="SAM" id="MobiDB-lite"/>
    </source>
</evidence>
<protein>
    <submittedName>
        <fullName evidence="2">Uncharacterized protein</fullName>
    </submittedName>
</protein>
<dbReference type="EMBL" id="KE343679">
    <property type="protein sequence ID" value="EXB38053.1"/>
    <property type="molecule type" value="Genomic_DNA"/>
</dbReference>
<name>W9R4L4_9ROSA</name>
<keyword evidence="3" id="KW-1185">Reference proteome</keyword>
<organism evidence="2 3">
    <name type="scientific">Morus notabilis</name>
    <dbReference type="NCBI Taxonomy" id="981085"/>
    <lineage>
        <taxon>Eukaryota</taxon>
        <taxon>Viridiplantae</taxon>
        <taxon>Streptophyta</taxon>
        <taxon>Embryophyta</taxon>
        <taxon>Tracheophyta</taxon>
        <taxon>Spermatophyta</taxon>
        <taxon>Magnoliopsida</taxon>
        <taxon>eudicotyledons</taxon>
        <taxon>Gunneridae</taxon>
        <taxon>Pentapetalae</taxon>
        <taxon>rosids</taxon>
        <taxon>fabids</taxon>
        <taxon>Rosales</taxon>
        <taxon>Moraceae</taxon>
        <taxon>Moreae</taxon>
        <taxon>Morus</taxon>
    </lineage>
</organism>
<dbReference type="AlphaFoldDB" id="W9R4L4"/>
<dbReference type="Proteomes" id="UP000030645">
    <property type="component" value="Unassembled WGS sequence"/>
</dbReference>
<accession>W9R4L4</accession>